<dbReference type="AlphaFoldDB" id="A0A0A9HSV0"/>
<organism evidence="1">
    <name type="scientific">Arundo donax</name>
    <name type="common">Giant reed</name>
    <name type="synonym">Donax arundinaceus</name>
    <dbReference type="NCBI Taxonomy" id="35708"/>
    <lineage>
        <taxon>Eukaryota</taxon>
        <taxon>Viridiplantae</taxon>
        <taxon>Streptophyta</taxon>
        <taxon>Embryophyta</taxon>
        <taxon>Tracheophyta</taxon>
        <taxon>Spermatophyta</taxon>
        <taxon>Magnoliopsida</taxon>
        <taxon>Liliopsida</taxon>
        <taxon>Poales</taxon>
        <taxon>Poaceae</taxon>
        <taxon>PACMAD clade</taxon>
        <taxon>Arundinoideae</taxon>
        <taxon>Arundineae</taxon>
        <taxon>Arundo</taxon>
    </lineage>
</organism>
<protein>
    <submittedName>
        <fullName evidence="1">Uncharacterized protein</fullName>
    </submittedName>
</protein>
<reference evidence="1" key="2">
    <citation type="journal article" date="2015" name="Data Brief">
        <title>Shoot transcriptome of the giant reed, Arundo donax.</title>
        <authorList>
            <person name="Barrero R.A."/>
            <person name="Guerrero F.D."/>
            <person name="Moolhuijzen P."/>
            <person name="Goolsby J.A."/>
            <person name="Tidwell J."/>
            <person name="Bellgard S.E."/>
            <person name="Bellgard M.I."/>
        </authorList>
    </citation>
    <scope>NUCLEOTIDE SEQUENCE</scope>
    <source>
        <tissue evidence="1">Shoot tissue taken approximately 20 cm above the soil surface</tissue>
    </source>
</reference>
<evidence type="ECO:0000313" key="1">
    <source>
        <dbReference type="EMBL" id="JAE37961.1"/>
    </source>
</evidence>
<sequence length="18" mass="2148">MSGVHLQLHNHQYLLNPF</sequence>
<reference evidence="1" key="1">
    <citation type="submission" date="2014-09" db="EMBL/GenBank/DDBJ databases">
        <authorList>
            <person name="Magalhaes I.L.F."/>
            <person name="Oliveira U."/>
            <person name="Santos F.R."/>
            <person name="Vidigal T.H.D.A."/>
            <person name="Brescovit A.D."/>
            <person name="Santos A.J."/>
        </authorList>
    </citation>
    <scope>NUCLEOTIDE SEQUENCE</scope>
    <source>
        <tissue evidence="1">Shoot tissue taken approximately 20 cm above the soil surface</tissue>
    </source>
</reference>
<dbReference type="EMBL" id="GBRH01159935">
    <property type="protein sequence ID" value="JAE37961.1"/>
    <property type="molecule type" value="Transcribed_RNA"/>
</dbReference>
<accession>A0A0A9HSV0</accession>
<name>A0A0A9HSV0_ARUDO</name>
<proteinExistence type="predicted"/>